<evidence type="ECO:0000256" key="1">
    <source>
        <dbReference type="ARBA" id="ARBA00022490"/>
    </source>
</evidence>
<evidence type="ECO:0000256" key="7">
    <source>
        <dbReference type="ARBA" id="ARBA00023098"/>
    </source>
</evidence>
<evidence type="ECO:0000256" key="9">
    <source>
        <dbReference type="ARBA" id="ARBA00023264"/>
    </source>
</evidence>
<evidence type="ECO:0008006" key="11">
    <source>
        <dbReference type="Google" id="ProtNLM"/>
    </source>
</evidence>
<dbReference type="PANTHER" id="PTHR43616:SF5">
    <property type="entry name" value="GLYCEROL DEHYDROGENASE 1"/>
    <property type="match status" value="1"/>
</dbReference>
<keyword evidence="5" id="KW-0560">Oxidoreductase</keyword>
<feature type="non-terminal residue" evidence="10">
    <location>
        <position position="258"/>
    </location>
</feature>
<dbReference type="GO" id="GO:0016614">
    <property type="term" value="F:oxidoreductase activity, acting on CH-OH group of donors"/>
    <property type="evidence" value="ECO:0007669"/>
    <property type="project" value="InterPro"/>
</dbReference>
<dbReference type="EMBL" id="BARV01029027">
    <property type="protein sequence ID" value="GAI40276.1"/>
    <property type="molecule type" value="Genomic_DNA"/>
</dbReference>
<keyword evidence="2" id="KW-0444">Lipid biosynthesis</keyword>
<dbReference type="CDD" id="cd08173">
    <property type="entry name" value="Gro1PDH"/>
    <property type="match status" value="1"/>
</dbReference>
<keyword evidence="8" id="KW-0594">Phospholipid biosynthesis</keyword>
<dbReference type="Gene3D" id="3.40.50.1970">
    <property type="match status" value="1"/>
</dbReference>
<accession>X1PCT0</accession>
<dbReference type="SUPFAM" id="SSF56796">
    <property type="entry name" value="Dehydroquinate synthase-like"/>
    <property type="match status" value="1"/>
</dbReference>
<dbReference type="InterPro" id="IPR032837">
    <property type="entry name" value="G1PDH"/>
</dbReference>
<dbReference type="GO" id="GO:0046872">
    <property type="term" value="F:metal ion binding"/>
    <property type="evidence" value="ECO:0007669"/>
    <property type="project" value="UniProtKB-KW"/>
</dbReference>
<dbReference type="GO" id="GO:0008654">
    <property type="term" value="P:phospholipid biosynthetic process"/>
    <property type="evidence" value="ECO:0007669"/>
    <property type="project" value="UniProtKB-KW"/>
</dbReference>
<sequence length="258" mass="27524">LRRAGFEVEYSLVKQADMATVAKVRKLIKGKVNFLLGVGGGTCIDVAKLASFKEGKPFISVPTAASHDGIASSRASIKGGRKPTSIETRAPIAIVADTRIIKRAPHRLLAAGCGDLVANFTAVRDWDLAHRLFGEPYSEYATALSLLSSQIVMENAELIKKHTEESVRKVVKALISSSVAMGIAGSSRPASGAEHLFSHALDQLAPKPALHGEQCGVGAVMTAYLHGGDWQAIREALRTIGCPTNAKDYYRKSNGLCE</sequence>
<dbReference type="Pfam" id="PF13685">
    <property type="entry name" value="Fe-ADH_2"/>
    <property type="match status" value="1"/>
</dbReference>
<keyword evidence="4" id="KW-0521">NADP</keyword>
<dbReference type="PANTHER" id="PTHR43616">
    <property type="entry name" value="GLYCEROL DEHYDROGENASE"/>
    <property type="match status" value="1"/>
</dbReference>
<dbReference type="AlphaFoldDB" id="X1PCT0"/>
<comment type="caution">
    <text evidence="10">The sequence shown here is derived from an EMBL/GenBank/DDBJ whole genome shotgun (WGS) entry which is preliminary data.</text>
</comment>
<evidence type="ECO:0000256" key="3">
    <source>
        <dbReference type="ARBA" id="ARBA00022723"/>
    </source>
</evidence>
<dbReference type="Gene3D" id="1.20.1090.10">
    <property type="entry name" value="Dehydroquinate synthase-like - alpha domain"/>
    <property type="match status" value="1"/>
</dbReference>
<keyword evidence="3" id="KW-0479">Metal-binding</keyword>
<keyword evidence="1" id="KW-0963">Cytoplasm</keyword>
<evidence type="ECO:0000256" key="4">
    <source>
        <dbReference type="ARBA" id="ARBA00022857"/>
    </source>
</evidence>
<name>X1PCT0_9ZZZZ</name>
<keyword evidence="9" id="KW-1208">Phospholipid metabolism</keyword>
<evidence type="ECO:0000256" key="8">
    <source>
        <dbReference type="ARBA" id="ARBA00023209"/>
    </source>
</evidence>
<protein>
    <recommendedName>
        <fullName evidence="11">Alcohol dehydrogenase iron-type/glycerol dehydrogenase GldA domain-containing protein</fullName>
    </recommendedName>
</protein>
<evidence type="ECO:0000313" key="10">
    <source>
        <dbReference type="EMBL" id="GAI40276.1"/>
    </source>
</evidence>
<dbReference type="InterPro" id="IPR016205">
    <property type="entry name" value="Glycerol_DH"/>
</dbReference>
<evidence type="ECO:0000256" key="2">
    <source>
        <dbReference type="ARBA" id="ARBA00022516"/>
    </source>
</evidence>
<gene>
    <name evidence="10" type="ORF">S06H3_46356</name>
</gene>
<evidence type="ECO:0000256" key="5">
    <source>
        <dbReference type="ARBA" id="ARBA00023002"/>
    </source>
</evidence>
<organism evidence="10">
    <name type="scientific">marine sediment metagenome</name>
    <dbReference type="NCBI Taxonomy" id="412755"/>
    <lineage>
        <taxon>unclassified sequences</taxon>
        <taxon>metagenomes</taxon>
        <taxon>ecological metagenomes</taxon>
    </lineage>
</organism>
<feature type="non-terminal residue" evidence="10">
    <location>
        <position position="1"/>
    </location>
</feature>
<evidence type="ECO:0000256" key="6">
    <source>
        <dbReference type="ARBA" id="ARBA00023027"/>
    </source>
</evidence>
<reference evidence="10" key="1">
    <citation type="journal article" date="2014" name="Front. Microbiol.">
        <title>High frequency of phylogenetically diverse reductive dehalogenase-homologous genes in deep subseafloor sedimentary metagenomes.</title>
        <authorList>
            <person name="Kawai M."/>
            <person name="Futagami T."/>
            <person name="Toyoda A."/>
            <person name="Takaki Y."/>
            <person name="Nishi S."/>
            <person name="Hori S."/>
            <person name="Arai W."/>
            <person name="Tsubouchi T."/>
            <person name="Morono Y."/>
            <person name="Uchiyama I."/>
            <person name="Ito T."/>
            <person name="Fujiyama A."/>
            <person name="Inagaki F."/>
            <person name="Takami H."/>
        </authorList>
    </citation>
    <scope>NUCLEOTIDE SEQUENCE</scope>
    <source>
        <strain evidence="10">Expedition CK06-06</strain>
    </source>
</reference>
<keyword evidence="7" id="KW-0443">Lipid metabolism</keyword>
<proteinExistence type="predicted"/>
<keyword evidence="6" id="KW-0520">NAD</keyword>